<organism evidence="2 3">
    <name type="scientific">Fusarium torulosum</name>
    <dbReference type="NCBI Taxonomy" id="33205"/>
    <lineage>
        <taxon>Eukaryota</taxon>
        <taxon>Fungi</taxon>
        <taxon>Dikarya</taxon>
        <taxon>Ascomycota</taxon>
        <taxon>Pezizomycotina</taxon>
        <taxon>Sordariomycetes</taxon>
        <taxon>Hypocreomycetidae</taxon>
        <taxon>Hypocreales</taxon>
        <taxon>Nectriaceae</taxon>
        <taxon>Fusarium</taxon>
    </lineage>
</organism>
<feature type="compositionally biased region" description="Polar residues" evidence="1">
    <location>
        <begin position="138"/>
        <end position="158"/>
    </location>
</feature>
<keyword evidence="3" id="KW-1185">Reference proteome</keyword>
<feature type="region of interest" description="Disordered" evidence="1">
    <location>
        <begin position="1"/>
        <end position="44"/>
    </location>
</feature>
<evidence type="ECO:0000313" key="2">
    <source>
        <dbReference type="EMBL" id="SPJ79390.1"/>
    </source>
</evidence>
<dbReference type="AlphaFoldDB" id="A0AAE8SJV0"/>
<dbReference type="EMBL" id="ONZP01000267">
    <property type="protein sequence ID" value="SPJ79390.1"/>
    <property type="molecule type" value="Genomic_DNA"/>
</dbReference>
<proteinExistence type="predicted"/>
<feature type="region of interest" description="Disordered" evidence="1">
    <location>
        <begin position="136"/>
        <end position="158"/>
    </location>
</feature>
<protein>
    <recommendedName>
        <fullName evidence="4">Myb-like domain-containing protein</fullName>
    </recommendedName>
</protein>
<evidence type="ECO:0000313" key="3">
    <source>
        <dbReference type="Proteomes" id="UP001187734"/>
    </source>
</evidence>
<name>A0AAE8SJV0_9HYPO</name>
<evidence type="ECO:0000256" key="1">
    <source>
        <dbReference type="SAM" id="MobiDB-lite"/>
    </source>
</evidence>
<dbReference type="Proteomes" id="UP001187734">
    <property type="component" value="Unassembled WGS sequence"/>
</dbReference>
<evidence type="ECO:0008006" key="4">
    <source>
        <dbReference type="Google" id="ProtNLM"/>
    </source>
</evidence>
<comment type="caution">
    <text evidence="2">The sequence shown here is derived from an EMBL/GenBank/DDBJ whole genome shotgun (WGS) entry which is preliminary data.</text>
</comment>
<sequence length="287" mass="31261">MAQLDKSAYNQAPPTSAESTEWDTNPALPMRPLQSNTLEESDGWPPFFDTTAAWSGVNSDMMGKVDDFNYNQGLNGLNFNSFMATAALHPSAMSGVGDYDSGFMVSMNPNVAGGANHTSVTNQASPILGIDAVGGPSSFDQAEPTTQPTQNTPSGNTTWTKQEDKFLMSLKAQGLSYSDIQDEMRKEFGSTKNKNVLCKRFAVLKKRCKPQIKTRIVRDISKRITPEIIKAVGKELEKVTSSDSNNVAAELEDLVHLKFPEFLENLVADVSVSLSQAVDDDDHDINA</sequence>
<accession>A0AAE8SJV0</accession>
<reference evidence="2" key="1">
    <citation type="submission" date="2018-03" db="EMBL/GenBank/DDBJ databases">
        <authorList>
            <person name="Guldener U."/>
        </authorList>
    </citation>
    <scope>NUCLEOTIDE SEQUENCE</scope>
</reference>
<feature type="compositionally biased region" description="Polar residues" evidence="1">
    <location>
        <begin position="8"/>
        <end position="23"/>
    </location>
</feature>
<gene>
    <name evidence="2" type="ORF">FTOL_07781</name>
</gene>